<dbReference type="GO" id="GO:0006397">
    <property type="term" value="P:mRNA processing"/>
    <property type="evidence" value="ECO:0007669"/>
    <property type="project" value="UniProtKB-KW"/>
</dbReference>
<dbReference type="EMBL" id="RRYP01009038">
    <property type="protein sequence ID" value="TNV79347.1"/>
    <property type="molecule type" value="Genomic_DNA"/>
</dbReference>
<name>A0A8J8NPW2_HALGN</name>
<dbReference type="InterPro" id="IPR012677">
    <property type="entry name" value="Nucleotide-bd_a/b_plait_sf"/>
</dbReference>
<sequence length="360" mass="41254">MDKEHQRSTGVGPDSATPKHDRQLYVGNFPPNITQQRLVEMLNLAMLVLKGNIKEGLPVVSAWISQDAHYAFVEFRTMEECNNGFQLSQISIFGHPLRIGRTKMGSMMGDSIIPQKSTQQNSMSLCLEITNIPTFYESQPDLLTKLLKMFGTYTQFETKSRPNPNPNLPIISLTCFVEYECEEHVSKALKGFQDLLVKDSKLNCRRLNIGQATQVFSQIISGSRDDSKIITDGSASAGCSERSRIVRLSNMMVLENMRGKQDYYDIEDDVYEECRRYGRIRDITIPRPFHLQYKRPPLHVQFQKYGTFLTNPGAGKVYVKFERSEMARKCVEGMGQRLYNGREVIASLYSEDKWDKRDLE</sequence>
<keyword evidence="2 4" id="KW-0694">RNA-binding</keyword>
<evidence type="ECO:0000256" key="1">
    <source>
        <dbReference type="ARBA" id="ARBA00022664"/>
    </source>
</evidence>
<dbReference type="CDD" id="cd12232">
    <property type="entry name" value="RRM3_U2AF65"/>
    <property type="match status" value="1"/>
</dbReference>
<evidence type="ECO:0000313" key="7">
    <source>
        <dbReference type="EMBL" id="TNV79347.1"/>
    </source>
</evidence>
<gene>
    <name evidence="7" type="ORF">FGO68_gene17010</name>
</gene>
<dbReference type="SUPFAM" id="SSF54928">
    <property type="entry name" value="RNA-binding domain, RBD"/>
    <property type="match status" value="3"/>
</dbReference>
<feature type="region of interest" description="Disordered" evidence="5">
    <location>
        <begin position="1"/>
        <end position="24"/>
    </location>
</feature>
<protein>
    <recommendedName>
        <fullName evidence="6">RRM domain-containing protein</fullName>
    </recommendedName>
</protein>
<dbReference type="PROSITE" id="PS50102">
    <property type="entry name" value="RRM"/>
    <property type="match status" value="1"/>
</dbReference>
<dbReference type="GO" id="GO:0008380">
    <property type="term" value="P:RNA splicing"/>
    <property type="evidence" value="ECO:0007669"/>
    <property type="project" value="UniProtKB-KW"/>
</dbReference>
<feature type="domain" description="RRM" evidence="6">
    <location>
        <begin position="22"/>
        <end position="104"/>
    </location>
</feature>
<keyword evidence="8" id="KW-1185">Reference proteome</keyword>
<keyword evidence="3" id="KW-0508">mRNA splicing</keyword>
<evidence type="ECO:0000259" key="6">
    <source>
        <dbReference type="PROSITE" id="PS50102"/>
    </source>
</evidence>
<dbReference type="AlphaFoldDB" id="A0A8J8NPW2"/>
<evidence type="ECO:0000256" key="3">
    <source>
        <dbReference type="ARBA" id="ARBA00023187"/>
    </source>
</evidence>
<proteinExistence type="predicted"/>
<dbReference type="PANTHER" id="PTHR23139">
    <property type="entry name" value="RNA-BINDING PROTEIN"/>
    <property type="match status" value="1"/>
</dbReference>
<organism evidence="7 8">
    <name type="scientific">Halteria grandinella</name>
    <dbReference type="NCBI Taxonomy" id="5974"/>
    <lineage>
        <taxon>Eukaryota</taxon>
        <taxon>Sar</taxon>
        <taxon>Alveolata</taxon>
        <taxon>Ciliophora</taxon>
        <taxon>Intramacronucleata</taxon>
        <taxon>Spirotrichea</taxon>
        <taxon>Stichotrichia</taxon>
        <taxon>Sporadotrichida</taxon>
        <taxon>Halteriidae</taxon>
        <taxon>Halteria</taxon>
    </lineage>
</organism>
<dbReference type="InterPro" id="IPR035979">
    <property type="entry name" value="RBD_domain_sf"/>
</dbReference>
<evidence type="ECO:0000256" key="4">
    <source>
        <dbReference type="PROSITE-ProRule" id="PRU00176"/>
    </source>
</evidence>
<dbReference type="SMART" id="SM00360">
    <property type="entry name" value="RRM"/>
    <property type="match status" value="3"/>
</dbReference>
<dbReference type="InterPro" id="IPR000504">
    <property type="entry name" value="RRM_dom"/>
</dbReference>
<keyword evidence="1" id="KW-0507">mRNA processing</keyword>
<dbReference type="OrthoDB" id="10266058at2759"/>
<comment type="caution">
    <text evidence="7">The sequence shown here is derived from an EMBL/GenBank/DDBJ whole genome shotgun (WGS) entry which is preliminary data.</text>
</comment>
<evidence type="ECO:0000256" key="5">
    <source>
        <dbReference type="SAM" id="MobiDB-lite"/>
    </source>
</evidence>
<dbReference type="Gene3D" id="3.30.70.330">
    <property type="match status" value="3"/>
</dbReference>
<dbReference type="Proteomes" id="UP000785679">
    <property type="component" value="Unassembled WGS sequence"/>
</dbReference>
<accession>A0A8J8NPW2</accession>
<evidence type="ECO:0000313" key="8">
    <source>
        <dbReference type="Proteomes" id="UP000785679"/>
    </source>
</evidence>
<dbReference type="GO" id="GO:0003723">
    <property type="term" value="F:RNA binding"/>
    <property type="evidence" value="ECO:0007669"/>
    <property type="project" value="UniProtKB-UniRule"/>
</dbReference>
<evidence type="ECO:0000256" key="2">
    <source>
        <dbReference type="ARBA" id="ARBA00022884"/>
    </source>
</evidence>
<reference evidence="7" key="1">
    <citation type="submission" date="2019-06" db="EMBL/GenBank/DDBJ databases">
        <authorList>
            <person name="Zheng W."/>
        </authorList>
    </citation>
    <scope>NUCLEOTIDE SEQUENCE</scope>
    <source>
        <strain evidence="7">QDHG01</strain>
    </source>
</reference>